<dbReference type="Gene3D" id="1.10.260.40">
    <property type="entry name" value="lambda repressor-like DNA-binding domains"/>
    <property type="match status" value="1"/>
</dbReference>
<dbReference type="SUPFAM" id="SSF47413">
    <property type="entry name" value="lambda repressor-like DNA-binding domains"/>
    <property type="match status" value="1"/>
</dbReference>
<sequence>MPKSKDKNHPAVLSLKDYQFRKKISREELAELAGIGYGTLQKLMSGEIPTDTTLRTIETNLGVRLLASYQMVAHPDLGEYPQ</sequence>
<dbReference type="EMBL" id="NWQG01000155">
    <property type="protein sequence ID" value="PDQ19049.1"/>
    <property type="molecule type" value="Genomic_DNA"/>
</dbReference>
<protein>
    <recommendedName>
        <fullName evidence="1">HTH cro/C1-type domain-containing protein</fullName>
    </recommendedName>
</protein>
<dbReference type="InterPro" id="IPR010982">
    <property type="entry name" value="Lambda_DNA-bd_dom_sf"/>
</dbReference>
<dbReference type="Proteomes" id="UP000219182">
    <property type="component" value="Unassembled WGS sequence"/>
</dbReference>
<evidence type="ECO:0000259" key="1">
    <source>
        <dbReference type="PROSITE" id="PS50943"/>
    </source>
</evidence>
<feature type="non-terminal residue" evidence="2">
    <location>
        <position position="82"/>
    </location>
</feature>
<gene>
    <name evidence="2" type="ORF">CN311_21755</name>
</gene>
<dbReference type="CDD" id="cd00093">
    <property type="entry name" value="HTH_XRE"/>
    <property type="match status" value="1"/>
</dbReference>
<evidence type="ECO:0000313" key="3">
    <source>
        <dbReference type="Proteomes" id="UP000219182"/>
    </source>
</evidence>
<reference evidence="2 3" key="1">
    <citation type="submission" date="2017-09" db="EMBL/GenBank/DDBJ databases">
        <title>Mesorhizobum sanjuanii sp. nov. isolated from nodules of Lotus tenuis in saline-alkaline lowlands of Flooding Pampa.</title>
        <authorList>
            <person name="Sannazzaro A.I."/>
            <person name="Torres Tejerizo G.A."/>
            <person name="Fontana F."/>
            <person name="Cumpa Velazquez L.M."/>
            <person name="Hansen L."/>
            <person name="Pistorio M."/>
            <person name="Estrella M.J."/>
        </authorList>
    </citation>
    <scope>NUCLEOTIDE SEQUENCE [LARGE SCALE GENOMIC DNA]</scope>
    <source>
        <strain evidence="2 3">BSA136</strain>
    </source>
</reference>
<organism evidence="2 3">
    <name type="scientific">Mesorhizobium sanjuanii</name>
    <dbReference type="NCBI Taxonomy" id="2037900"/>
    <lineage>
        <taxon>Bacteria</taxon>
        <taxon>Pseudomonadati</taxon>
        <taxon>Pseudomonadota</taxon>
        <taxon>Alphaproteobacteria</taxon>
        <taxon>Hyphomicrobiales</taxon>
        <taxon>Phyllobacteriaceae</taxon>
        <taxon>Mesorhizobium</taxon>
    </lineage>
</organism>
<dbReference type="GO" id="GO:0003677">
    <property type="term" value="F:DNA binding"/>
    <property type="evidence" value="ECO:0007669"/>
    <property type="project" value="InterPro"/>
</dbReference>
<dbReference type="InterPro" id="IPR001387">
    <property type="entry name" value="Cro/C1-type_HTH"/>
</dbReference>
<dbReference type="PROSITE" id="PS50943">
    <property type="entry name" value="HTH_CROC1"/>
    <property type="match status" value="1"/>
</dbReference>
<dbReference type="RefSeq" id="WP_133117233.1">
    <property type="nucleotide sequence ID" value="NZ_NWQG01000155.1"/>
</dbReference>
<feature type="domain" description="HTH cro/C1-type" evidence="1">
    <location>
        <begin position="21"/>
        <end position="68"/>
    </location>
</feature>
<accession>A0A2A6FAU2</accession>
<keyword evidence="3" id="KW-1185">Reference proteome</keyword>
<evidence type="ECO:0000313" key="2">
    <source>
        <dbReference type="EMBL" id="PDQ19049.1"/>
    </source>
</evidence>
<dbReference type="Pfam" id="PF01381">
    <property type="entry name" value="HTH_3"/>
    <property type="match status" value="1"/>
</dbReference>
<name>A0A2A6FAU2_9HYPH</name>
<dbReference type="AlphaFoldDB" id="A0A2A6FAU2"/>
<proteinExistence type="predicted"/>
<comment type="caution">
    <text evidence="2">The sequence shown here is derived from an EMBL/GenBank/DDBJ whole genome shotgun (WGS) entry which is preliminary data.</text>
</comment>